<dbReference type="AlphaFoldDB" id="A0A0A9GHS0"/>
<protein>
    <submittedName>
        <fullName evidence="2">Uncharacterized protein</fullName>
    </submittedName>
</protein>
<accession>A0A0A9GHS0</accession>
<evidence type="ECO:0000256" key="1">
    <source>
        <dbReference type="SAM" id="MobiDB-lite"/>
    </source>
</evidence>
<proteinExistence type="predicted"/>
<sequence length="113" mass="12405">MYSYKTLHFFLNGDELKKLYRSTSWNSRPLHSTIVKTRACLPTRSPICFLVASSRTNMTCSAPNPCWIPCSLFLSPKIVIIAFSSLPDSSSTGASPYTSPVSGLSLSTHDGKK</sequence>
<feature type="region of interest" description="Disordered" evidence="1">
    <location>
        <begin position="88"/>
        <end position="113"/>
    </location>
</feature>
<organism evidence="2">
    <name type="scientific">Arundo donax</name>
    <name type="common">Giant reed</name>
    <name type="synonym">Donax arundinaceus</name>
    <dbReference type="NCBI Taxonomy" id="35708"/>
    <lineage>
        <taxon>Eukaryota</taxon>
        <taxon>Viridiplantae</taxon>
        <taxon>Streptophyta</taxon>
        <taxon>Embryophyta</taxon>
        <taxon>Tracheophyta</taxon>
        <taxon>Spermatophyta</taxon>
        <taxon>Magnoliopsida</taxon>
        <taxon>Liliopsida</taxon>
        <taxon>Poales</taxon>
        <taxon>Poaceae</taxon>
        <taxon>PACMAD clade</taxon>
        <taxon>Arundinoideae</taxon>
        <taxon>Arundineae</taxon>
        <taxon>Arundo</taxon>
    </lineage>
</organism>
<reference evidence="2" key="1">
    <citation type="submission" date="2014-09" db="EMBL/GenBank/DDBJ databases">
        <authorList>
            <person name="Magalhaes I.L.F."/>
            <person name="Oliveira U."/>
            <person name="Santos F.R."/>
            <person name="Vidigal T.H.D.A."/>
            <person name="Brescovit A.D."/>
            <person name="Santos A.J."/>
        </authorList>
    </citation>
    <scope>NUCLEOTIDE SEQUENCE</scope>
    <source>
        <tissue evidence="2">Shoot tissue taken approximately 20 cm above the soil surface</tissue>
    </source>
</reference>
<reference evidence="2" key="2">
    <citation type="journal article" date="2015" name="Data Brief">
        <title>Shoot transcriptome of the giant reed, Arundo donax.</title>
        <authorList>
            <person name="Barrero R.A."/>
            <person name="Guerrero F.D."/>
            <person name="Moolhuijzen P."/>
            <person name="Goolsby J.A."/>
            <person name="Tidwell J."/>
            <person name="Bellgard S.E."/>
            <person name="Bellgard M.I."/>
        </authorList>
    </citation>
    <scope>NUCLEOTIDE SEQUENCE</scope>
    <source>
        <tissue evidence="2">Shoot tissue taken approximately 20 cm above the soil surface</tissue>
    </source>
</reference>
<name>A0A0A9GHS0_ARUDO</name>
<evidence type="ECO:0000313" key="2">
    <source>
        <dbReference type="EMBL" id="JAE22989.1"/>
    </source>
</evidence>
<dbReference type="EMBL" id="GBRH01174907">
    <property type="protein sequence ID" value="JAE22989.1"/>
    <property type="molecule type" value="Transcribed_RNA"/>
</dbReference>